<evidence type="ECO:0000256" key="1">
    <source>
        <dbReference type="ARBA" id="ARBA00004613"/>
    </source>
</evidence>
<dbReference type="Pfam" id="PF00089">
    <property type="entry name" value="Trypsin"/>
    <property type="match status" value="1"/>
</dbReference>
<dbReference type="PANTHER" id="PTHR24260">
    <property type="match status" value="1"/>
</dbReference>
<evidence type="ECO:0000256" key="3">
    <source>
        <dbReference type="ARBA" id="ARBA00022670"/>
    </source>
</evidence>
<dbReference type="InterPro" id="IPR009003">
    <property type="entry name" value="Peptidase_S1_PA"/>
</dbReference>
<dbReference type="Proteomes" id="UP000292052">
    <property type="component" value="Unassembled WGS sequence"/>
</dbReference>
<sequence length="327" mass="36413">MNIFVPWYRVFGRYFGTNGVTNLWSNLVYRINQYTYTLEPGLKQPQNYPQNFQLTSTTTSPRPPAEEVCGIANDIQTLVLKGEKTVDNEYPWLVAMFHHQGVSYEFQCTANLITEKHVVTAAHCVWFYKAPLINKDDILLVMGRSDISHWASAGALIRTAEEVIPHPNYKQGSGHCDVAVIEMNEEVTFRPSIRPICLWSGDTNLKLLSGTSGVVAGWGKSESKHKAVTKPRKVAMPIVSQEVCLRSNLGFKNLTSEKTFCAGNRDGSGPCSGDSGAGFVIKLDGKWYLRGLVSTAIKNADFSCNLNEYIVFSDVAKMNDWIKSVIT</sequence>
<dbReference type="PRINTS" id="PR00722">
    <property type="entry name" value="CHYMOTRYPSIN"/>
</dbReference>
<dbReference type="PROSITE" id="PS50240">
    <property type="entry name" value="TRYPSIN_DOM"/>
    <property type="match status" value="1"/>
</dbReference>
<dbReference type="PROSITE" id="PS00134">
    <property type="entry name" value="TRYPSIN_HIS"/>
    <property type="match status" value="1"/>
</dbReference>
<keyword evidence="3" id="KW-0645">Protease</keyword>
<proteinExistence type="predicted"/>
<dbReference type="SMART" id="SM00020">
    <property type="entry name" value="Tryp_SPc"/>
    <property type="match status" value="1"/>
</dbReference>
<dbReference type="Gene3D" id="2.40.10.10">
    <property type="entry name" value="Trypsin-like serine proteases"/>
    <property type="match status" value="1"/>
</dbReference>
<dbReference type="OrthoDB" id="238681at2759"/>
<keyword evidence="7" id="KW-0865">Zymogen</keyword>
<accession>A0A482VMT3</accession>
<dbReference type="GO" id="GO:0006508">
    <property type="term" value="P:proteolysis"/>
    <property type="evidence" value="ECO:0007669"/>
    <property type="project" value="UniProtKB-KW"/>
</dbReference>
<dbReference type="SUPFAM" id="SSF50494">
    <property type="entry name" value="Trypsin-like serine proteases"/>
    <property type="match status" value="1"/>
</dbReference>
<evidence type="ECO:0000256" key="7">
    <source>
        <dbReference type="ARBA" id="ARBA00023145"/>
    </source>
</evidence>
<dbReference type="InterPro" id="IPR043504">
    <property type="entry name" value="Peptidase_S1_PA_chymotrypsin"/>
</dbReference>
<dbReference type="InterPro" id="IPR001314">
    <property type="entry name" value="Peptidase_S1A"/>
</dbReference>
<dbReference type="PANTHER" id="PTHR24260:SF143">
    <property type="entry name" value="SERINE PROTEASE GD-LIKE PROTEIN"/>
    <property type="match status" value="1"/>
</dbReference>
<dbReference type="CDD" id="cd00190">
    <property type="entry name" value="Tryp_SPc"/>
    <property type="match status" value="1"/>
</dbReference>
<dbReference type="InterPro" id="IPR001254">
    <property type="entry name" value="Trypsin_dom"/>
</dbReference>
<protein>
    <submittedName>
        <fullName evidence="10">Trypsin domain containing protein</fullName>
    </submittedName>
</protein>
<keyword evidence="4" id="KW-0732">Signal</keyword>
<evidence type="ECO:0000256" key="5">
    <source>
        <dbReference type="ARBA" id="ARBA00022801"/>
    </source>
</evidence>
<evidence type="ECO:0000256" key="4">
    <source>
        <dbReference type="ARBA" id="ARBA00022729"/>
    </source>
</evidence>
<dbReference type="GO" id="GO:0004252">
    <property type="term" value="F:serine-type endopeptidase activity"/>
    <property type="evidence" value="ECO:0007669"/>
    <property type="project" value="InterPro"/>
</dbReference>
<keyword evidence="2" id="KW-0964">Secreted</keyword>
<feature type="domain" description="Peptidase S1" evidence="9">
    <location>
        <begin position="79"/>
        <end position="327"/>
    </location>
</feature>
<dbReference type="EMBL" id="QDEB01082008">
    <property type="protein sequence ID" value="RZC34212.1"/>
    <property type="molecule type" value="Genomic_DNA"/>
</dbReference>
<organism evidence="10 11">
    <name type="scientific">Asbolus verrucosus</name>
    <name type="common">Desert ironclad beetle</name>
    <dbReference type="NCBI Taxonomy" id="1661398"/>
    <lineage>
        <taxon>Eukaryota</taxon>
        <taxon>Metazoa</taxon>
        <taxon>Ecdysozoa</taxon>
        <taxon>Arthropoda</taxon>
        <taxon>Hexapoda</taxon>
        <taxon>Insecta</taxon>
        <taxon>Pterygota</taxon>
        <taxon>Neoptera</taxon>
        <taxon>Endopterygota</taxon>
        <taxon>Coleoptera</taxon>
        <taxon>Polyphaga</taxon>
        <taxon>Cucujiformia</taxon>
        <taxon>Tenebrionidae</taxon>
        <taxon>Pimeliinae</taxon>
        <taxon>Asbolus</taxon>
    </lineage>
</organism>
<gene>
    <name evidence="10" type="ORF">BDFB_005378</name>
</gene>
<keyword evidence="6" id="KW-0720">Serine protease</keyword>
<keyword evidence="5" id="KW-0378">Hydrolase</keyword>
<name>A0A482VMT3_ASBVE</name>
<dbReference type="InterPro" id="IPR018114">
    <property type="entry name" value="TRYPSIN_HIS"/>
</dbReference>
<dbReference type="FunFam" id="2.40.10.10:FF:000146">
    <property type="entry name" value="Serine protease 53"/>
    <property type="match status" value="1"/>
</dbReference>
<dbReference type="AlphaFoldDB" id="A0A482VMT3"/>
<dbReference type="STRING" id="1661398.A0A482VMT3"/>
<keyword evidence="11" id="KW-1185">Reference proteome</keyword>
<comment type="subcellular location">
    <subcellularLocation>
        <location evidence="1">Secreted</location>
    </subcellularLocation>
</comment>
<evidence type="ECO:0000256" key="8">
    <source>
        <dbReference type="ARBA" id="ARBA00023157"/>
    </source>
</evidence>
<evidence type="ECO:0000313" key="10">
    <source>
        <dbReference type="EMBL" id="RZC34212.1"/>
    </source>
</evidence>
<keyword evidence="8" id="KW-1015">Disulfide bond</keyword>
<reference evidence="10 11" key="1">
    <citation type="submission" date="2017-03" db="EMBL/GenBank/DDBJ databases">
        <title>Genome of the blue death feigning beetle - Asbolus verrucosus.</title>
        <authorList>
            <person name="Rider S.D."/>
        </authorList>
    </citation>
    <scope>NUCLEOTIDE SEQUENCE [LARGE SCALE GENOMIC DNA]</scope>
    <source>
        <strain evidence="10">Butters</strain>
        <tissue evidence="10">Head and leg muscle</tissue>
    </source>
</reference>
<evidence type="ECO:0000256" key="6">
    <source>
        <dbReference type="ARBA" id="ARBA00022825"/>
    </source>
</evidence>
<evidence type="ECO:0000259" key="9">
    <source>
        <dbReference type="PROSITE" id="PS50240"/>
    </source>
</evidence>
<comment type="caution">
    <text evidence="10">The sequence shown here is derived from an EMBL/GenBank/DDBJ whole genome shotgun (WGS) entry which is preliminary data.</text>
</comment>
<dbReference type="InterPro" id="IPR051333">
    <property type="entry name" value="CLIP_Serine_Protease"/>
</dbReference>
<evidence type="ECO:0000313" key="11">
    <source>
        <dbReference type="Proteomes" id="UP000292052"/>
    </source>
</evidence>
<dbReference type="GO" id="GO:0005576">
    <property type="term" value="C:extracellular region"/>
    <property type="evidence" value="ECO:0007669"/>
    <property type="project" value="UniProtKB-SubCell"/>
</dbReference>
<evidence type="ECO:0000256" key="2">
    <source>
        <dbReference type="ARBA" id="ARBA00022525"/>
    </source>
</evidence>